<sequence length="39" mass="4482">RLVVRWVLLASQEYKEALVERSQDVNQVCLLILGLEIQG</sequence>
<comment type="caution">
    <text evidence="1">The sequence shown here is derived from an EMBL/GenBank/DDBJ whole genome shotgun (WGS) entry which is preliminary data.</text>
</comment>
<organism evidence="1">
    <name type="scientific">marine sediment metagenome</name>
    <dbReference type="NCBI Taxonomy" id="412755"/>
    <lineage>
        <taxon>unclassified sequences</taxon>
        <taxon>metagenomes</taxon>
        <taxon>ecological metagenomes</taxon>
    </lineage>
</organism>
<dbReference type="AlphaFoldDB" id="X1F0L3"/>
<dbReference type="EMBL" id="BARU01014934">
    <property type="protein sequence ID" value="GAH38432.1"/>
    <property type="molecule type" value="Genomic_DNA"/>
</dbReference>
<name>X1F0L3_9ZZZZ</name>
<gene>
    <name evidence="1" type="ORF">S03H2_26037</name>
</gene>
<reference evidence="1" key="1">
    <citation type="journal article" date="2014" name="Front. Microbiol.">
        <title>High frequency of phylogenetically diverse reductive dehalogenase-homologous genes in deep subseafloor sedimentary metagenomes.</title>
        <authorList>
            <person name="Kawai M."/>
            <person name="Futagami T."/>
            <person name="Toyoda A."/>
            <person name="Takaki Y."/>
            <person name="Nishi S."/>
            <person name="Hori S."/>
            <person name="Arai W."/>
            <person name="Tsubouchi T."/>
            <person name="Morono Y."/>
            <person name="Uchiyama I."/>
            <person name="Ito T."/>
            <person name="Fujiyama A."/>
            <person name="Inagaki F."/>
            <person name="Takami H."/>
        </authorList>
    </citation>
    <scope>NUCLEOTIDE SEQUENCE</scope>
    <source>
        <strain evidence="1">Expedition CK06-06</strain>
    </source>
</reference>
<protein>
    <submittedName>
        <fullName evidence="1">Uncharacterized protein</fullName>
    </submittedName>
</protein>
<accession>X1F0L3</accession>
<feature type="non-terminal residue" evidence="1">
    <location>
        <position position="1"/>
    </location>
</feature>
<proteinExistence type="predicted"/>
<evidence type="ECO:0000313" key="1">
    <source>
        <dbReference type="EMBL" id="GAH38432.1"/>
    </source>
</evidence>